<evidence type="ECO:0000313" key="2">
    <source>
        <dbReference type="Proteomes" id="UP000771797"/>
    </source>
</evidence>
<name>A0ABQ6Y9D3_9GAMM</name>
<dbReference type="RefSeq" id="WP_159660459.1">
    <property type="nucleotide sequence ID" value="NZ_AQPF01000009.1"/>
</dbReference>
<dbReference type="PANTHER" id="PTHR41532">
    <property type="entry name" value="FIXS PROTEIN"/>
    <property type="match status" value="1"/>
</dbReference>
<protein>
    <submittedName>
        <fullName evidence="1">Cbb3-type cytochrome oxidase maturation protein</fullName>
    </submittedName>
</protein>
<dbReference type="PANTHER" id="PTHR41532:SF1">
    <property type="entry name" value="FIXS PROTEIN"/>
    <property type="match status" value="1"/>
</dbReference>
<organism evidence="1 2">
    <name type="scientific">Alcanivorax xiamenensis</name>
    <dbReference type="NCBI Taxonomy" id="1177156"/>
    <lineage>
        <taxon>Bacteria</taxon>
        <taxon>Pseudomonadati</taxon>
        <taxon>Pseudomonadota</taxon>
        <taxon>Gammaproteobacteria</taxon>
        <taxon>Oceanospirillales</taxon>
        <taxon>Alcanivoracaceae</taxon>
        <taxon>Alcanivorax</taxon>
    </lineage>
</organism>
<sequence length="60" mass="6935">MESLLLLIPVALLFLAVAVWALFKALRQGQFEDLDHAAWTVIFEDREQRRNAGKEADHDR</sequence>
<dbReference type="NCBIfam" id="TIGR00847">
    <property type="entry name" value="ccoS"/>
    <property type="match status" value="1"/>
</dbReference>
<dbReference type="InterPro" id="IPR004714">
    <property type="entry name" value="Cyt_oxidase_maturation_cbb3"/>
</dbReference>
<evidence type="ECO:0000313" key="1">
    <source>
        <dbReference type="EMBL" id="KAF0806313.1"/>
    </source>
</evidence>
<gene>
    <name evidence="1" type="ORF">A6D6_01648</name>
</gene>
<proteinExistence type="predicted"/>
<comment type="caution">
    <text evidence="1">The sequence shown here is derived from an EMBL/GenBank/DDBJ whole genome shotgun (WGS) entry which is preliminary data.</text>
</comment>
<dbReference type="EMBL" id="AQPF01000009">
    <property type="protein sequence ID" value="KAF0806313.1"/>
    <property type="molecule type" value="Genomic_DNA"/>
</dbReference>
<dbReference type="Pfam" id="PF03597">
    <property type="entry name" value="FixS"/>
    <property type="match status" value="1"/>
</dbReference>
<reference evidence="1 2" key="1">
    <citation type="submission" date="2012-09" db="EMBL/GenBank/DDBJ databases">
        <title>Genome Sequence of alkane-degrading Bacterium Alcanivorax sp. 6-D-6.</title>
        <authorList>
            <person name="Lai Q."/>
            <person name="Shao Z."/>
        </authorList>
    </citation>
    <scope>NUCLEOTIDE SEQUENCE [LARGE SCALE GENOMIC DNA]</scope>
    <source>
        <strain evidence="1 2">6-D-6</strain>
    </source>
</reference>
<accession>A0ABQ6Y9D3</accession>
<keyword evidence="2" id="KW-1185">Reference proteome</keyword>
<dbReference type="Proteomes" id="UP000771797">
    <property type="component" value="Unassembled WGS sequence"/>
</dbReference>